<comment type="caution">
    <text evidence="3">The sequence shown here is derived from an EMBL/GenBank/DDBJ whole genome shotgun (WGS) entry which is preliminary data.</text>
</comment>
<feature type="domain" description="AB hydrolase-1" evidence="2">
    <location>
        <begin position="55"/>
        <end position="316"/>
    </location>
</feature>
<dbReference type="OrthoDB" id="8119704at2759"/>
<dbReference type="Proteomes" id="UP000029964">
    <property type="component" value="Unassembled WGS sequence"/>
</dbReference>
<dbReference type="GO" id="GO:0004623">
    <property type="term" value="F:phospholipase A2 activity"/>
    <property type="evidence" value="ECO:0007669"/>
    <property type="project" value="TreeGrafter"/>
</dbReference>
<dbReference type="GO" id="GO:0042171">
    <property type="term" value="F:lysophosphatidic acid acyltransferase activity"/>
    <property type="evidence" value="ECO:0007669"/>
    <property type="project" value="TreeGrafter"/>
</dbReference>
<dbReference type="InterPro" id="IPR029058">
    <property type="entry name" value="AB_hydrolase_fold"/>
</dbReference>
<keyword evidence="4" id="KW-1185">Reference proteome</keyword>
<dbReference type="GO" id="GO:0055088">
    <property type="term" value="P:lipid homeostasis"/>
    <property type="evidence" value="ECO:0007669"/>
    <property type="project" value="TreeGrafter"/>
</dbReference>
<dbReference type="PANTHER" id="PTHR42886">
    <property type="entry name" value="RE40534P-RELATED"/>
    <property type="match status" value="1"/>
</dbReference>
<dbReference type="InterPro" id="IPR000073">
    <property type="entry name" value="AB_hydrolase_1"/>
</dbReference>
<evidence type="ECO:0000313" key="4">
    <source>
        <dbReference type="Proteomes" id="UP000029964"/>
    </source>
</evidence>
<dbReference type="EMBL" id="JPKY01000134">
    <property type="protein sequence ID" value="KFH41322.1"/>
    <property type="molecule type" value="Genomic_DNA"/>
</dbReference>
<evidence type="ECO:0000256" key="1">
    <source>
        <dbReference type="ARBA" id="ARBA00038097"/>
    </source>
</evidence>
<comment type="similarity">
    <text evidence="1">Belongs to the peptidase S33 family. ABHD4/ABHD5 subfamily.</text>
</comment>
<proteinExistence type="inferred from homology"/>
<dbReference type="PANTHER" id="PTHR42886:SF29">
    <property type="entry name" value="PUMMELIG, ISOFORM A"/>
    <property type="match status" value="1"/>
</dbReference>
<organism evidence="3 4">
    <name type="scientific">Hapsidospora chrysogenum (strain ATCC 11550 / CBS 779.69 / DSM 880 / IAM 14645 / JCM 23072 / IMI 49137)</name>
    <name type="common">Acremonium chrysogenum</name>
    <dbReference type="NCBI Taxonomy" id="857340"/>
    <lineage>
        <taxon>Eukaryota</taxon>
        <taxon>Fungi</taxon>
        <taxon>Dikarya</taxon>
        <taxon>Ascomycota</taxon>
        <taxon>Pezizomycotina</taxon>
        <taxon>Sordariomycetes</taxon>
        <taxon>Hypocreomycetidae</taxon>
        <taxon>Hypocreales</taxon>
        <taxon>Bionectriaceae</taxon>
        <taxon>Hapsidospora</taxon>
    </lineage>
</organism>
<sequence length="336" mass="37120">MLHLHLSYKWLSFTRPSGPPAPVPDGLTRHWIDTPDGSLEILSASPPSLTGNPPIVFCHGGMGGAWVWAEYMRYLSARGVPCYAVSLRGHGDSWHPSYLRMVFATSRRALSDDLVAGVEWVQAREGSEVILAGHSSGGGLSQGILSEGRVDVKALVLLGAVPAHGSMGVYMNWARLDPWFTVRLILHGWHPNSPLSHPSLTQRAFFGDKFPLTSVVAFQQRMNRYESYLWPFSMMRPFASATSVLRHIRREEPKLGRAEERARVLVMAGTQDKLMTPDVTRETAAFYRAAAEGDTQGDGGGAVLMEMVEGAGHHLQNDVQWEDGAEKLLAFYKQQI</sequence>
<dbReference type="Gene3D" id="3.40.50.1820">
    <property type="entry name" value="alpha/beta hydrolase"/>
    <property type="match status" value="1"/>
</dbReference>
<protein>
    <submittedName>
        <fullName evidence="3">Arylesterase-like protein</fullName>
    </submittedName>
</protein>
<name>A0A086SW40_HAPC1</name>
<dbReference type="Pfam" id="PF12697">
    <property type="entry name" value="Abhydrolase_6"/>
    <property type="match status" value="1"/>
</dbReference>
<evidence type="ECO:0000259" key="2">
    <source>
        <dbReference type="Pfam" id="PF12697"/>
    </source>
</evidence>
<dbReference type="GO" id="GO:0005743">
    <property type="term" value="C:mitochondrial inner membrane"/>
    <property type="evidence" value="ECO:0007669"/>
    <property type="project" value="TreeGrafter"/>
</dbReference>
<dbReference type="STRING" id="857340.A0A086SW40"/>
<evidence type="ECO:0000313" key="3">
    <source>
        <dbReference type="EMBL" id="KFH41322.1"/>
    </source>
</evidence>
<gene>
    <name evidence="3" type="ORF">ACRE_079550</name>
</gene>
<reference evidence="4" key="1">
    <citation type="journal article" date="2014" name="Genome Announc.">
        <title>Genome sequence and annotation of Acremonium chrysogenum, producer of the beta-lactam antibiotic cephalosporin C.</title>
        <authorList>
            <person name="Terfehr D."/>
            <person name="Dahlmann T.A."/>
            <person name="Specht T."/>
            <person name="Zadra I."/>
            <person name="Kuernsteiner H."/>
            <person name="Kueck U."/>
        </authorList>
    </citation>
    <scope>NUCLEOTIDE SEQUENCE [LARGE SCALE GENOMIC DNA]</scope>
    <source>
        <strain evidence="4">ATCC 11550 / CBS 779.69 / DSM 880 / IAM 14645 / JCM 23072 / IMI 49137</strain>
    </source>
</reference>
<dbReference type="GO" id="GO:0035965">
    <property type="term" value="P:cardiolipin acyl-chain remodeling"/>
    <property type="evidence" value="ECO:0007669"/>
    <property type="project" value="TreeGrafter"/>
</dbReference>
<dbReference type="GO" id="GO:0006654">
    <property type="term" value="P:phosphatidic acid biosynthetic process"/>
    <property type="evidence" value="ECO:0007669"/>
    <property type="project" value="TreeGrafter"/>
</dbReference>
<dbReference type="HOGENOM" id="CLU_051715_1_0_1"/>
<accession>A0A086SW40</accession>
<dbReference type="AlphaFoldDB" id="A0A086SW40"/>
<dbReference type="SUPFAM" id="SSF53474">
    <property type="entry name" value="alpha/beta-Hydrolases"/>
    <property type="match status" value="1"/>
</dbReference>